<keyword evidence="2" id="KW-1185">Reference proteome</keyword>
<evidence type="ECO:0000313" key="2">
    <source>
        <dbReference type="Proteomes" id="UP000614350"/>
    </source>
</evidence>
<proteinExistence type="predicted"/>
<evidence type="ECO:0000313" key="1">
    <source>
        <dbReference type="EMBL" id="KAF7404491.1"/>
    </source>
</evidence>
<dbReference type="AlphaFoldDB" id="A0A834KI58"/>
<sequence length="105" mass="12150">MDIEHRCTQTKPDSNKRRIILFVSIGQDAYHTKNQQTFRSNKKRIILFVILGQDAHPTSTNKDFNQCITKEDLDNFGVYLPHFQPPTIIQPQCRPKSLTSVLEPP</sequence>
<protein>
    <submittedName>
        <fullName evidence="1">Uncharacterized protein</fullName>
    </submittedName>
</protein>
<reference evidence="1" key="1">
    <citation type="journal article" date="2020" name="G3 (Bethesda)">
        <title>High-Quality Assemblies for Three Invasive Social Wasps from the &lt;i&gt;Vespula&lt;/i&gt; Genus.</title>
        <authorList>
            <person name="Harrop T.W.R."/>
            <person name="Guhlin J."/>
            <person name="McLaughlin G.M."/>
            <person name="Permina E."/>
            <person name="Stockwell P."/>
            <person name="Gilligan J."/>
            <person name="Le Lec M.F."/>
            <person name="Gruber M.A.M."/>
            <person name="Quinn O."/>
            <person name="Lovegrove M."/>
            <person name="Duncan E.J."/>
            <person name="Remnant E.J."/>
            <person name="Van Eeckhoven J."/>
            <person name="Graham B."/>
            <person name="Knapp R.A."/>
            <person name="Langford K.W."/>
            <person name="Kronenberg Z."/>
            <person name="Press M.O."/>
            <person name="Eacker S.M."/>
            <person name="Wilson-Rankin E.E."/>
            <person name="Purcell J."/>
            <person name="Lester P.J."/>
            <person name="Dearden P.K."/>
        </authorList>
    </citation>
    <scope>NUCLEOTIDE SEQUENCE</scope>
    <source>
        <strain evidence="1">Marl-1</strain>
    </source>
</reference>
<comment type="caution">
    <text evidence="1">The sequence shown here is derived from an EMBL/GenBank/DDBJ whole genome shotgun (WGS) entry which is preliminary data.</text>
</comment>
<gene>
    <name evidence="1" type="ORF">HZH66_003397</name>
</gene>
<organism evidence="1 2">
    <name type="scientific">Vespula vulgaris</name>
    <name type="common">Yellow jacket</name>
    <name type="synonym">Wasp</name>
    <dbReference type="NCBI Taxonomy" id="7454"/>
    <lineage>
        <taxon>Eukaryota</taxon>
        <taxon>Metazoa</taxon>
        <taxon>Ecdysozoa</taxon>
        <taxon>Arthropoda</taxon>
        <taxon>Hexapoda</taxon>
        <taxon>Insecta</taxon>
        <taxon>Pterygota</taxon>
        <taxon>Neoptera</taxon>
        <taxon>Endopterygota</taxon>
        <taxon>Hymenoptera</taxon>
        <taxon>Apocrita</taxon>
        <taxon>Aculeata</taxon>
        <taxon>Vespoidea</taxon>
        <taxon>Vespidae</taxon>
        <taxon>Vespinae</taxon>
        <taxon>Vespula</taxon>
    </lineage>
</organism>
<accession>A0A834KI58</accession>
<name>A0A834KI58_VESVU</name>
<dbReference type="Proteomes" id="UP000614350">
    <property type="component" value="Unassembled WGS sequence"/>
</dbReference>
<dbReference type="EMBL" id="JACSEA010000003">
    <property type="protein sequence ID" value="KAF7404491.1"/>
    <property type="molecule type" value="Genomic_DNA"/>
</dbReference>